<proteinExistence type="predicted"/>
<dbReference type="RefSeq" id="XP_007710007.1">
    <property type="nucleotide sequence ID" value="XM_007711817.1"/>
</dbReference>
<keyword evidence="2" id="KW-1185">Reference proteome</keyword>
<dbReference type="GeneID" id="19152928"/>
<dbReference type="HOGENOM" id="CLU_2729035_0_0_1"/>
<dbReference type="EMBL" id="KI964571">
    <property type="protein sequence ID" value="EUC35697.1"/>
    <property type="molecule type" value="Genomic_DNA"/>
</dbReference>
<reference evidence="1 2" key="1">
    <citation type="journal article" date="2013" name="PLoS Genet.">
        <title>Comparative genome structure, secondary metabolite, and effector coding capacity across Cochliobolus pathogens.</title>
        <authorList>
            <person name="Condon B.J."/>
            <person name="Leng Y."/>
            <person name="Wu D."/>
            <person name="Bushley K.E."/>
            <person name="Ohm R.A."/>
            <person name="Otillar R."/>
            <person name="Martin J."/>
            <person name="Schackwitz W."/>
            <person name="Grimwood J."/>
            <person name="MohdZainudin N."/>
            <person name="Xue C."/>
            <person name="Wang R."/>
            <person name="Manning V.A."/>
            <person name="Dhillon B."/>
            <person name="Tu Z.J."/>
            <person name="Steffenson B.J."/>
            <person name="Salamov A."/>
            <person name="Sun H."/>
            <person name="Lowry S."/>
            <person name="LaButti K."/>
            <person name="Han J."/>
            <person name="Copeland A."/>
            <person name="Lindquist E."/>
            <person name="Barry K."/>
            <person name="Schmutz J."/>
            <person name="Baker S.E."/>
            <person name="Ciuffetti L.M."/>
            <person name="Grigoriev I.V."/>
            <person name="Zhong S."/>
            <person name="Turgeon B.G."/>
        </authorList>
    </citation>
    <scope>NUCLEOTIDE SEQUENCE [LARGE SCALE GENOMIC DNA]</scope>
    <source>
        <strain evidence="1 2">26-R-13</strain>
    </source>
</reference>
<dbReference type="KEGG" id="bze:COCCADRAFT_90215"/>
<accession>W6Y7V4</accession>
<evidence type="ECO:0000313" key="2">
    <source>
        <dbReference type="Proteomes" id="UP000053841"/>
    </source>
</evidence>
<feature type="non-terminal residue" evidence="1">
    <location>
        <position position="1"/>
    </location>
</feature>
<sequence>RDRVSRLRGHWVASLNLGRRRPGRVSRTDTPIRALCHFPVFRPAPTTSRDAGRAQFSPLLLATTGAGRRDML</sequence>
<dbReference type="Proteomes" id="UP000053841">
    <property type="component" value="Unassembled WGS sequence"/>
</dbReference>
<dbReference type="AlphaFoldDB" id="W6Y7V4"/>
<evidence type="ECO:0000313" key="1">
    <source>
        <dbReference type="EMBL" id="EUC35697.1"/>
    </source>
</evidence>
<name>W6Y7V4_COCC2</name>
<gene>
    <name evidence="1" type="ORF">COCCADRAFT_90215</name>
</gene>
<protein>
    <submittedName>
        <fullName evidence="1">Uncharacterized protein</fullName>
    </submittedName>
</protein>
<organism evidence="1 2">
    <name type="scientific">Cochliobolus carbonum (strain 26-R-13)</name>
    <name type="common">Maize leaf spot fungus</name>
    <name type="synonym">Bipolaris zeicola</name>
    <dbReference type="NCBI Taxonomy" id="930089"/>
    <lineage>
        <taxon>Eukaryota</taxon>
        <taxon>Fungi</taxon>
        <taxon>Dikarya</taxon>
        <taxon>Ascomycota</taxon>
        <taxon>Pezizomycotina</taxon>
        <taxon>Dothideomycetes</taxon>
        <taxon>Pleosporomycetidae</taxon>
        <taxon>Pleosporales</taxon>
        <taxon>Pleosporineae</taxon>
        <taxon>Pleosporaceae</taxon>
        <taxon>Bipolaris</taxon>
    </lineage>
</organism>